<dbReference type="EMBL" id="CP058627">
    <property type="protein sequence ID" value="QLG89140.1"/>
    <property type="molecule type" value="Genomic_DNA"/>
</dbReference>
<keyword evidence="4" id="KW-1185">Reference proteome</keyword>
<protein>
    <submittedName>
        <fullName evidence="3">Uncharacterized protein</fullName>
    </submittedName>
</protein>
<organism evidence="3 4">
    <name type="scientific">Chitinibacter bivalviorum</name>
    <dbReference type="NCBI Taxonomy" id="2739434"/>
    <lineage>
        <taxon>Bacteria</taxon>
        <taxon>Pseudomonadati</taxon>
        <taxon>Pseudomonadota</taxon>
        <taxon>Betaproteobacteria</taxon>
        <taxon>Neisseriales</taxon>
        <taxon>Chitinibacteraceae</taxon>
        <taxon>Chitinibacter</taxon>
    </lineage>
</organism>
<dbReference type="KEGG" id="chiz:HQ393_13300"/>
<dbReference type="Proteomes" id="UP000509597">
    <property type="component" value="Chromosome"/>
</dbReference>
<feature type="coiled-coil region" evidence="1">
    <location>
        <begin position="195"/>
        <end position="239"/>
    </location>
</feature>
<dbReference type="AlphaFoldDB" id="A0A7H9BKF2"/>
<reference evidence="3 4" key="1">
    <citation type="submission" date="2020-07" db="EMBL/GenBank/DDBJ databases">
        <title>Complete genome sequence of Chitinibacter sp. 2T18.</title>
        <authorList>
            <person name="Bae J.-W."/>
            <person name="Choi J.-W."/>
        </authorList>
    </citation>
    <scope>NUCLEOTIDE SEQUENCE [LARGE SCALE GENOMIC DNA]</scope>
    <source>
        <strain evidence="3 4">2T18</strain>
    </source>
</reference>
<sequence>MHPIQLQLSTILPQLTRNSANAEKKAGNGAGEPNIGQDIFSRLNELNAQSIQNRKSAAQARIAELKLRIENMMRFASIGKGNPHMVVQLAKELKSLVAQYGGTGGSMMAMPTASGTASSSESSNASEDAASAQAQADAAQVAAQASAQAATSEKGTTDAESTPNDKPDAPAHQFNIGQQGGDAGDKAFFAEVKKLSNMLKQMLAMENRKLKTEAEQHDFKVAKNSIREVEEAAVKAEANVAAEHAHAAQEGGAIYNASGEASVSSGASISIFA</sequence>
<dbReference type="RefSeq" id="WP_179355641.1">
    <property type="nucleotide sequence ID" value="NZ_CP058627.1"/>
</dbReference>
<gene>
    <name evidence="3" type="ORF">HQ393_13300</name>
</gene>
<feature type="compositionally biased region" description="Low complexity" evidence="2">
    <location>
        <begin position="113"/>
        <end position="152"/>
    </location>
</feature>
<accession>A0A7H9BKF2</accession>
<evidence type="ECO:0000256" key="1">
    <source>
        <dbReference type="SAM" id="Coils"/>
    </source>
</evidence>
<feature type="region of interest" description="Disordered" evidence="2">
    <location>
        <begin position="111"/>
        <end position="180"/>
    </location>
</feature>
<proteinExistence type="predicted"/>
<keyword evidence="1" id="KW-0175">Coiled coil</keyword>
<evidence type="ECO:0000256" key="2">
    <source>
        <dbReference type="SAM" id="MobiDB-lite"/>
    </source>
</evidence>
<name>A0A7H9BKF2_9NEIS</name>
<evidence type="ECO:0000313" key="4">
    <source>
        <dbReference type="Proteomes" id="UP000509597"/>
    </source>
</evidence>
<evidence type="ECO:0000313" key="3">
    <source>
        <dbReference type="EMBL" id="QLG89140.1"/>
    </source>
</evidence>